<feature type="region of interest" description="Disordered" evidence="1">
    <location>
        <begin position="1"/>
        <end position="228"/>
    </location>
</feature>
<dbReference type="Pfam" id="PF09429">
    <property type="entry name" value="Wbp11"/>
    <property type="match status" value="1"/>
</dbReference>
<sequence>MAKDKDRALNPAAAQRKADKQKALKKGKAQVAAQRTERYASRNPNRLESTIESLKALKESQGGKLSSRDQKQLEDAERDVTRVKKAREVLGNRAPRFDGRGGHRDVGGVGEDRRGRGGYGGLGKRGRDERGEEGGSGSETDESVRRIPWPRDTPPPIPRQQRRERDGPGRHSTNANSEPLGAERRFPDRTEPSQNEETVPDTALPAKPTPATRTTYESAPQVRDLRKEATARFVPQVVRKKIDATKGKGGKLLEEEEVEALEKEGYGGSGNAGSRIGVSGVVVDAAPAVGEEVGGVDERERERRLEEEEERFRREMETEMDIGEKGEGEERKGPRGVEVEEVSDEDL</sequence>
<feature type="compositionally biased region" description="Basic and acidic residues" evidence="1">
    <location>
        <begin position="181"/>
        <end position="191"/>
    </location>
</feature>
<evidence type="ECO:0000259" key="2">
    <source>
        <dbReference type="Pfam" id="PF09429"/>
    </source>
</evidence>
<reference evidence="3" key="1">
    <citation type="submission" date="2022-11" db="EMBL/GenBank/DDBJ databases">
        <title>Chromosomal genome sequence assembly and mating type (MAT) locus characterization of the leprose asexual lichenized fungus Lepraria neglecta (Nyl.) Erichsen.</title>
        <authorList>
            <person name="Allen J.L."/>
            <person name="Pfeffer B."/>
        </authorList>
    </citation>
    <scope>NUCLEOTIDE SEQUENCE</scope>
    <source>
        <strain evidence="3">Allen 5258</strain>
    </source>
</reference>
<dbReference type="EMBL" id="JASNWA010000010">
    <property type="protein sequence ID" value="KAK3169036.1"/>
    <property type="molecule type" value="Genomic_DNA"/>
</dbReference>
<evidence type="ECO:0000313" key="3">
    <source>
        <dbReference type="EMBL" id="KAK3169036.1"/>
    </source>
</evidence>
<organism evidence="3 4">
    <name type="scientific">Lepraria neglecta</name>
    <dbReference type="NCBI Taxonomy" id="209136"/>
    <lineage>
        <taxon>Eukaryota</taxon>
        <taxon>Fungi</taxon>
        <taxon>Dikarya</taxon>
        <taxon>Ascomycota</taxon>
        <taxon>Pezizomycotina</taxon>
        <taxon>Lecanoromycetes</taxon>
        <taxon>OSLEUM clade</taxon>
        <taxon>Lecanoromycetidae</taxon>
        <taxon>Lecanorales</taxon>
        <taxon>Lecanorineae</taxon>
        <taxon>Stereocaulaceae</taxon>
        <taxon>Lepraria</taxon>
    </lineage>
</organism>
<feature type="domain" description="Wbp11/ELF5/Saf1 N-terminal" evidence="2">
    <location>
        <begin position="7"/>
        <end position="85"/>
    </location>
</feature>
<protein>
    <recommendedName>
        <fullName evidence="2">Wbp11/ELF5/Saf1 N-terminal domain-containing protein</fullName>
    </recommendedName>
</protein>
<feature type="compositionally biased region" description="Basic and acidic residues" evidence="1">
    <location>
        <begin position="296"/>
        <end position="338"/>
    </location>
</feature>
<dbReference type="GO" id="GO:0006396">
    <property type="term" value="P:RNA processing"/>
    <property type="evidence" value="ECO:0007669"/>
    <property type="project" value="InterPro"/>
</dbReference>
<evidence type="ECO:0000313" key="4">
    <source>
        <dbReference type="Proteomes" id="UP001276659"/>
    </source>
</evidence>
<keyword evidence="4" id="KW-1185">Reference proteome</keyword>
<dbReference type="Proteomes" id="UP001276659">
    <property type="component" value="Unassembled WGS sequence"/>
</dbReference>
<dbReference type="AlphaFoldDB" id="A0AAD9YZY7"/>
<accession>A0AAD9YZY7</accession>
<gene>
    <name evidence="3" type="ORF">OEA41_005484</name>
</gene>
<feature type="compositionally biased region" description="Basic and acidic residues" evidence="1">
    <location>
        <begin position="66"/>
        <end position="115"/>
    </location>
</feature>
<evidence type="ECO:0000256" key="1">
    <source>
        <dbReference type="SAM" id="MobiDB-lite"/>
    </source>
</evidence>
<dbReference type="InterPro" id="IPR019007">
    <property type="entry name" value="Wbp11/ELF5/Saf1_N"/>
</dbReference>
<feature type="compositionally biased region" description="Polar residues" evidence="1">
    <location>
        <begin position="42"/>
        <end position="52"/>
    </location>
</feature>
<proteinExistence type="predicted"/>
<name>A0AAD9YZY7_9LECA</name>
<feature type="region of interest" description="Disordered" evidence="1">
    <location>
        <begin position="292"/>
        <end position="347"/>
    </location>
</feature>
<comment type="caution">
    <text evidence="3">The sequence shown here is derived from an EMBL/GenBank/DDBJ whole genome shotgun (WGS) entry which is preliminary data.</text>
</comment>